<keyword evidence="3" id="KW-0963">Cytoplasm</keyword>
<dbReference type="InterPro" id="IPR043129">
    <property type="entry name" value="ATPase_NBD"/>
</dbReference>
<dbReference type="Proteomes" id="UP001465331">
    <property type="component" value="Unassembled WGS sequence"/>
</dbReference>
<dbReference type="Gene3D" id="3.40.367.20">
    <property type="match status" value="1"/>
</dbReference>
<evidence type="ECO:0000313" key="5">
    <source>
        <dbReference type="EMBL" id="MES0873495.1"/>
    </source>
</evidence>
<dbReference type="NCBIfam" id="TIGR00749">
    <property type="entry name" value="glk"/>
    <property type="match status" value="1"/>
</dbReference>
<comment type="subcellular location">
    <subcellularLocation>
        <location evidence="3">Cytoplasm</location>
    </subcellularLocation>
</comment>
<keyword evidence="3" id="KW-0547">Nucleotide-binding</keyword>
<organism evidence="5 6">
    <name type="scientific">Sinimarinibacterium thermocellulolyticum</name>
    <dbReference type="NCBI Taxonomy" id="3170016"/>
    <lineage>
        <taxon>Bacteria</taxon>
        <taxon>Pseudomonadati</taxon>
        <taxon>Pseudomonadota</taxon>
        <taxon>Gammaproteobacteria</taxon>
        <taxon>Nevskiales</taxon>
        <taxon>Nevskiaceae</taxon>
        <taxon>Sinimarinibacterium</taxon>
    </lineage>
</organism>
<gene>
    <name evidence="3 5" type="primary">glk</name>
    <name evidence="5" type="ORF">ABSH63_05680</name>
</gene>
<dbReference type="SUPFAM" id="SSF53067">
    <property type="entry name" value="Actin-like ATPase domain"/>
    <property type="match status" value="1"/>
</dbReference>
<sequence>MQIVAVDIGGTHARFALAELMPGRVVALGEPVILKTAEHASLRAAWDCFAARLDRPAPRCAAIAVAGPIDGEVLKLTNNPWVIRPAQLASSLGLERYSLINDFGAVSHAVVQLEDEHLRHLCGPDLPLPTQGVISVVGPGTGLGVAQILRRDGRDFIIESEGGHIGFAPVDPIDDAILAHLRRRYPRVSSERVISGPGFAQLYEVLAVLERVAVMPTADERALWKAAIEGSEDLAARTLERFCLSLGSFAGDIALAHGASAVVIGGGLGLRLADVLPRSGFGTRFTAKGRFERRMAQIPVKLIVHPEPGLYGAAAAYVKEHLS</sequence>
<dbReference type="RefSeq" id="WP_352888223.1">
    <property type="nucleotide sequence ID" value="NZ_JBEPIJ010000004.1"/>
</dbReference>
<feature type="binding site" evidence="3">
    <location>
        <begin position="6"/>
        <end position="11"/>
    </location>
    <ligand>
        <name>ATP</name>
        <dbReference type="ChEBI" id="CHEBI:30616"/>
    </ligand>
</feature>
<evidence type="ECO:0000256" key="1">
    <source>
        <dbReference type="ARBA" id="ARBA00022679"/>
    </source>
</evidence>
<comment type="caution">
    <text evidence="5">The sequence shown here is derived from an EMBL/GenBank/DDBJ whole genome shotgun (WGS) entry which is preliminary data.</text>
</comment>
<evidence type="ECO:0000256" key="4">
    <source>
        <dbReference type="RuleBase" id="RU004046"/>
    </source>
</evidence>
<comment type="similarity">
    <text evidence="3 4">Belongs to the bacterial glucokinase family.</text>
</comment>
<keyword evidence="3" id="KW-0067">ATP-binding</keyword>
<accession>A0ABV2A8B7</accession>
<dbReference type="GO" id="GO:0004340">
    <property type="term" value="F:glucokinase activity"/>
    <property type="evidence" value="ECO:0007669"/>
    <property type="project" value="UniProtKB-EC"/>
</dbReference>
<dbReference type="InterPro" id="IPR050201">
    <property type="entry name" value="Bacterial_glucokinase"/>
</dbReference>
<dbReference type="Gene3D" id="3.30.420.40">
    <property type="match status" value="1"/>
</dbReference>
<evidence type="ECO:0000313" key="6">
    <source>
        <dbReference type="Proteomes" id="UP001465331"/>
    </source>
</evidence>
<evidence type="ECO:0000256" key="3">
    <source>
        <dbReference type="HAMAP-Rule" id="MF_00524"/>
    </source>
</evidence>
<dbReference type="EC" id="2.7.1.2" evidence="3"/>
<reference evidence="5 6" key="1">
    <citation type="submission" date="2024-06" db="EMBL/GenBank/DDBJ databases">
        <authorList>
            <person name="Li Z."/>
            <person name="Jiang Y."/>
        </authorList>
    </citation>
    <scope>NUCLEOTIDE SEQUENCE [LARGE SCALE GENOMIC DNA]</scope>
    <source>
        <strain evidence="5 6">HSW-8</strain>
    </source>
</reference>
<dbReference type="EMBL" id="JBEPIJ010000004">
    <property type="protein sequence ID" value="MES0873495.1"/>
    <property type="molecule type" value="Genomic_DNA"/>
</dbReference>
<dbReference type="CDD" id="cd24008">
    <property type="entry name" value="ASKHA_NBD_GLK"/>
    <property type="match status" value="1"/>
</dbReference>
<keyword evidence="2 3" id="KW-0418">Kinase</keyword>
<keyword evidence="6" id="KW-1185">Reference proteome</keyword>
<comment type="catalytic activity">
    <reaction evidence="3">
        <text>D-glucose + ATP = D-glucose 6-phosphate + ADP + H(+)</text>
        <dbReference type="Rhea" id="RHEA:17825"/>
        <dbReference type="ChEBI" id="CHEBI:4167"/>
        <dbReference type="ChEBI" id="CHEBI:15378"/>
        <dbReference type="ChEBI" id="CHEBI:30616"/>
        <dbReference type="ChEBI" id="CHEBI:61548"/>
        <dbReference type="ChEBI" id="CHEBI:456216"/>
        <dbReference type="EC" id="2.7.1.2"/>
    </reaction>
</comment>
<dbReference type="PANTHER" id="PTHR47690">
    <property type="entry name" value="GLUCOKINASE"/>
    <property type="match status" value="1"/>
</dbReference>
<evidence type="ECO:0000256" key="2">
    <source>
        <dbReference type="ARBA" id="ARBA00022777"/>
    </source>
</evidence>
<protein>
    <recommendedName>
        <fullName evidence="3">Glucokinase</fullName>
        <ecNumber evidence="3">2.7.1.2</ecNumber>
    </recommendedName>
    <alternativeName>
        <fullName evidence="3">Glucose kinase</fullName>
    </alternativeName>
</protein>
<keyword evidence="1 3" id="KW-0808">Transferase</keyword>
<name>A0ABV2A8B7_9GAMM</name>
<dbReference type="Pfam" id="PF02685">
    <property type="entry name" value="Glucokinase"/>
    <property type="match status" value="1"/>
</dbReference>
<proteinExistence type="inferred from homology"/>
<dbReference type="PANTHER" id="PTHR47690:SF1">
    <property type="entry name" value="GLUCOKINASE"/>
    <property type="match status" value="1"/>
</dbReference>
<keyword evidence="3" id="KW-0324">Glycolysis</keyword>
<dbReference type="InterPro" id="IPR003836">
    <property type="entry name" value="Glucokinase"/>
</dbReference>
<dbReference type="HAMAP" id="MF_00524">
    <property type="entry name" value="Glucokinase"/>
    <property type="match status" value="1"/>
</dbReference>